<evidence type="ECO:0000313" key="2">
    <source>
        <dbReference type="EMBL" id="HIX07465.1"/>
    </source>
</evidence>
<gene>
    <name evidence="2" type="ORF">H9741_03265</name>
</gene>
<accession>A0A9D2AFY8</accession>
<dbReference type="EMBL" id="DXFX01000043">
    <property type="protein sequence ID" value="HIX07465.1"/>
    <property type="molecule type" value="Genomic_DNA"/>
</dbReference>
<name>A0A9D2AFY8_9FIRM</name>
<reference evidence="2" key="1">
    <citation type="journal article" date="2021" name="PeerJ">
        <title>Extensive microbial diversity within the chicken gut microbiome revealed by metagenomics and culture.</title>
        <authorList>
            <person name="Gilroy R."/>
            <person name="Ravi A."/>
            <person name="Getino M."/>
            <person name="Pursley I."/>
            <person name="Horton D.L."/>
            <person name="Alikhan N.F."/>
            <person name="Baker D."/>
            <person name="Gharbi K."/>
            <person name="Hall N."/>
            <person name="Watson M."/>
            <person name="Adriaenssens E.M."/>
            <person name="Foster-Nyarko E."/>
            <person name="Jarju S."/>
            <person name="Secka A."/>
            <person name="Antonio M."/>
            <person name="Oren A."/>
            <person name="Chaudhuri R.R."/>
            <person name="La Ragione R."/>
            <person name="Hildebrand F."/>
            <person name="Pallen M.J."/>
        </authorList>
    </citation>
    <scope>NUCLEOTIDE SEQUENCE</scope>
    <source>
        <strain evidence="2">811</strain>
    </source>
</reference>
<organism evidence="2 3">
    <name type="scientific">Candidatus Borkfalkia faecipullorum</name>
    <dbReference type="NCBI Taxonomy" id="2838510"/>
    <lineage>
        <taxon>Bacteria</taxon>
        <taxon>Bacillati</taxon>
        <taxon>Bacillota</taxon>
        <taxon>Clostridia</taxon>
        <taxon>Christensenellales</taxon>
        <taxon>Christensenellaceae</taxon>
        <taxon>Candidatus Borkfalkia</taxon>
    </lineage>
</organism>
<reference evidence="2" key="2">
    <citation type="submission" date="2021-04" db="EMBL/GenBank/DDBJ databases">
        <authorList>
            <person name="Gilroy R."/>
        </authorList>
    </citation>
    <scope>NUCLEOTIDE SEQUENCE</scope>
    <source>
        <strain evidence="2">811</strain>
    </source>
</reference>
<feature type="region of interest" description="Disordered" evidence="1">
    <location>
        <begin position="259"/>
        <end position="292"/>
    </location>
</feature>
<proteinExistence type="predicted"/>
<comment type="caution">
    <text evidence="2">The sequence shown here is derived from an EMBL/GenBank/DDBJ whole genome shotgun (WGS) entry which is preliminary data.</text>
</comment>
<protein>
    <submittedName>
        <fullName evidence="2">Uncharacterized protein</fullName>
    </submittedName>
</protein>
<evidence type="ECO:0000256" key="1">
    <source>
        <dbReference type="SAM" id="MobiDB-lite"/>
    </source>
</evidence>
<evidence type="ECO:0000313" key="3">
    <source>
        <dbReference type="Proteomes" id="UP000824204"/>
    </source>
</evidence>
<dbReference type="AlphaFoldDB" id="A0A9D2AFY8"/>
<dbReference type="Proteomes" id="UP000824204">
    <property type="component" value="Unassembled WGS sequence"/>
</dbReference>
<feature type="compositionally biased region" description="Acidic residues" evidence="1">
    <location>
        <begin position="265"/>
        <end position="275"/>
    </location>
</feature>
<sequence length="417" mass="47003">MKLFIGFDIQHSDIRLLLAAKGAAAQSARLHFISRIFTDAFFQEATRLLDDFFEGIPSARHQPAFVVLPSAAVGLETFNLPNMSRARAQVALDTELKNLYEDRLKTKKINRFLLVQNKDYSIYGAIYFDKTLVSRIYKMLTDVKMIPRLTTYAGNALLDSALGMSARLRGKSFLFADVQKGNTVITLCNKGKTMGTTNLPHGYDILSEEEVFSEYMITDHVAAEIAVINAREAARAKALTQAGADTYAEEPAQTQAAEVVKSETAEDPDDEDFSEEGGLKAVEEGDAPAAEQEKVKSSKNKIYRKIPKRYPKFMTREVPQTPEGVLYENFRILLKWMLLYARQAETAEYLSKPEFIVVNLPPKYSHLTEQANEEQKQCGGLLLRPFVPAEKLPEQVRENLDLYGCTYAKHYNANHNY</sequence>